<dbReference type="Pfam" id="PF13411">
    <property type="entry name" value="MerR_1"/>
    <property type="match status" value="1"/>
</dbReference>
<feature type="domain" description="HTH merR-type" evidence="2">
    <location>
        <begin position="3"/>
        <end position="72"/>
    </location>
</feature>
<proteinExistence type="predicted"/>
<organism evidence="3 4">
    <name type="scientific">SAR86 cluster bacterium BACL1 MAG-120920-bin57</name>
    <dbReference type="NCBI Taxonomy" id="1655571"/>
    <lineage>
        <taxon>Bacteria</taxon>
        <taxon>Pseudomonadati</taxon>
        <taxon>Pseudomonadota</taxon>
        <taxon>Gammaproteobacteria</taxon>
        <taxon>SAR86 cluster</taxon>
    </lineage>
</organism>
<dbReference type="PROSITE" id="PS50937">
    <property type="entry name" value="HTH_MERR_2"/>
    <property type="match status" value="1"/>
</dbReference>
<sequence length="116" mass="13538">MSLYTISQASEEVALTPHTLRYYEKEGLLPNVKKDSGGRRNYQEDDIQRIGFIKCLKGTGMSLKQIKEYGNLYAQGKQKFQERNAMLEAHREKILLEIKIQKKYLKIVEAKIEMKI</sequence>
<dbReference type="GO" id="GO:0003677">
    <property type="term" value="F:DNA binding"/>
    <property type="evidence" value="ECO:0007669"/>
    <property type="project" value="UniProtKB-KW"/>
</dbReference>
<accession>A0A0R2PJW9</accession>
<protein>
    <recommendedName>
        <fullName evidence="2">HTH merR-type domain-containing protein</fullName>
    </recommendedName>
</protein>
<dbReference type="GO" id="GO:0003700">
    <property type="term" value="F:DNA-binding transcription factor activity"/>
    <property type="evidence" value="ECO:0007669"/>
    <property type="project" value="InterPro"/>
</dbReference>
<evidence type="ECO:0000313" key="4">
    <source>
        <dbReference type="Proteomes" id="UP000050874"/>
    </source>
</evidence>
<evidence type="ECO:0000259" key="2">
    <source>
        <dbReference type="PROSITE" id="PS50937"/>
    </source>
</evidence>
<dbReference type="CDD" id="cd01109">
    <property type="entry name" value="HTH_YyaN"/>
    <property type="match status" value="1"/>
</dbReference>
<dbReference type="InterPro" id="IPR009061">
    <property type="entry name" value="DNA-bd_dom_put_sf"/>
</dbReference>
<dbReference type="Gene3D" id="1.10.1660.10">
    <property type="match status" value="1"/>
</dbReference>
<dbReference type="SMART" id="SM00422">
    <property type="entry name" value="HTH_MERR"/>
    <property type="match status" value="1"/>
</dbReference>
<dbReference type="AlphaFoldDB" id="A0A0R2PJW9"/>
<dbReference type="PANTHER" id="PTHR30204">
    <property type="entry name" value="REDOX-CYCLING DRUG-SENSING TRANSCRIPTIONAL ACTIVATOR SOXR"/>
    <property type="match status" value="1"/>
</dbReference>
<name>A0A0R2PJW9_9GAMM</name>
<evidence type="ECO:0000313" key="3">
    <source>
        <dbReference type="EMBL" id="KRO38273.1"/>
    </source>
</evidence>
<gene>
    <name evidence="3" type="ORF">ABR63_00665</name>
</gene>
<comment type="caution">
    <text evidence="3">The sequence shown here is derived from an EMBL/GenBank/DDBJ whole genome shotgun (WGS) entry which is preliminary data.</text>
</comment>
<keyword evidence="1" id="KW-0238">DNA-binding</keyword>
<dbReference type="Proteomes" id="UP000050874">
    <property type="component" value="Unassembled WGS sequence"/>
</dbReference>
<dbReference type="PANTHER" id="PTHR30204:SF83">
    <property type="entry name" value="TRANSCRIPTIONAL REGULATOR, MERR FAMILY"/>
    <property type="match status" value="1"/>
</dbReference>
<reference evidence="4" key="1">
    <citation type="submission" date="2015-10" db="EMBL/GenBank/DDBJ databases">
        <title>Metagenome-Assembled Genomes uncover a global brackish microbiome.</title>
        <authorList>
            <person name="Hugerth L.W."/>
            <person name="Larsson J."/>
            <person name="Alneberg J."/>
            <person name="Lindh M.V."/>
            <person name="Legrand C."/>
            <person name="Pinhassi J."/>
            <person name="Andersson A."/>
        </authorList>
    </citation>
    <scope>NUCLEOTIDE SEQUENCE [LARGE SCALE GENOMIC DNA]</scope>
</reference>
<dbReference type="PRINTS" id="PR00040">
    <property type="entry name" value="HTHMERR"/>
</dbReference>
<dbReference type="InterPro" id="IPR047057">
    <property type="entry name" value="MerR_fam"/>
</dbReference>
<dbReference type="InterPro" id="IPR000551">
    <property type="entry name" value="MerR-type_HTH_dom"/>
</dbReference>
<evidence type="ECO:0000256" key="1">
    <source>
        <dbReference type="ARBA" id="ARBA00023125"/>
    </source>
</evidence>
<dbReference type="EMBL" id="LIAV01000355">
    <property type="protein sequence ID" value="KRO38273.1"/>
    <property type="molecule type" value="Genomic_DNA"/>
</dbReference>
<dbReference type="SUPFAM" id="SSF46955">
    <property type="entry name" value="Putative DNA-binding domain"/>
    <property type="match status" value="1"/>
</dbReference>